<keyword evidence="3" id="KW-1185">Reference proteome</keyword>
<dbReference type="AlphaFoldDB" id="A0A5N6YWQ5"/>
<feature type="region of interest" description="Disordered" evidence="1">
    <location>
        <begin position="42"/>
        <end position="63"/>
    </location>
</feature>
<dbReference type="EMBL" id="ML739294">
    <property type="protein sequence ID" value="KAE8349568.1"/>
    <property type="molecule type" value="Genomic_DNA"/>
</dbReference>
<evidence type="ECO:0000256" key="1">
    <source>
        <dbReference type="SAM" id="MobiDB-lite"/>
    </source>
</evidence>
<gene>
    <name evidence="2" type="ORF">BDV28DRAFT_160385</name>
</gene>
<name>A0A5N6YWQ5_9EURO</name>
<protein>
    <submittedName>
        <fullName evidence="2">Uncharacterized protein</fullName>
    </submittedName>
</protein>
<dbReference type="OrthoDB" id="3531694at2759"/>
<organism evidence="2 3">
    <name type="scientific">Aspergillus coremiiformis</name>
    <dbReference type="NCBI Taxonomy" id="138285"/>
    <lineage>
        <taxon>Eukaryota</taxon>
        <taxon>Fungi</taxon>
        <taxon>Dikarya</taxon>
        <taxon>Ascomycota</taxon>
        <taxon>Pezizomycotina</taxon>
        <taxon>Eurotiomycetes</taxon>
        <taxon>Eurotiomycetidae</taxon>
        <taxon>Eurotiales</taxon>
        <taxon>Aspergillaceae</taxon>
        <taxon>Aspergillus</taxon>
        <taxon>Aspergillus subgen. Circumdati</taxon>
    </lineage>
</organism>
<sequence>MQATRKRLIQYVGGVALSDIKNIMHRDAARALCEKVEQEDSRVKKAQIKGSQPHKSYDDPDDPKDVISIRFLSENDTRLGTAHVHEDGSFKMTWKKWK</sequence>
<dbReference type="Proteomes" id="UP000327118">
    <property type="component" value="Unassembled WGS sequence"/>
</dbReference>
<evidence type="ECO:0000313" key="3">
    <source>
        <dbReference type="Proteomes" id="UP000327118"/>
    </source>
</evidence>
<evidence type="ECO:0000313" key="2">
    <source>
        <dbReference type="EMBL" id="KAE8349568.1"/>
    </source>
</evidence>
<proteinExistence type="predicted"/>
<reference evidence="3" key="1">
    <citation type="submission" date="2019-04" db="EMBL/GenBank/DDBJ databases">
        <title>Friends and foes A comparative genomics studyof 23 Aspergillus species from section Flavi.</title>
        <authorList>
            <consortium name="DOE Joint Genome Institute"/>
            <person name="Kjaerbolling I."/>
            <person name="Vesth T."/>
            <person name="Frisvad J.C."/>
            <person name="Nybo J.L."/>
            <person name="Theobald S."/>
            <person name="Kildgaard S."/>
            <person name="Isbrandt T."/>
            <person name="Kuo A."/>
            <person name="Sato A."/>
            <person name="Lyhne E.K."/>
            <person name="Kogle M.E."/>
            <person name="Wiebenga A."/>
            <person name="Kun R.S."/>
            <person name="Lubbers R.J."/>
            <person name="Makela M.R."/>
            <person name="Barry K."/>
            <person name="Chovatia M."/>
            <person name="Clum A."/>
            <person name="Daum C."/>
            <person name="Haridas S."/>
            <person name="He G."/>
            <person name="LaButti K."/>
            <person name="Lipzen A."/>
            <person name="Mondo S."/>
            <person name="Riley R."/>
            <person name="Salamov A."/>
            <person name="Simmons B.A."/>
            <person name="Magnuson J.K."/>
            <person name="Henrissat B."/>
            <person name="Mortensen U.H."/>
            <person name="Larsen T.O."/>
            <person name="Devries R.P."/>
            <person name="Grigoriev I.V."/>
            <person name="Machida M."/>
            <person name="Baker S.E."/>
            <person name="Andersen M.R."/>
        </authorList>
    </citation>
    <scope>NUCLEOTIDE SEQUENCE [LARGE SCALE GENOMIC DNA]</scope>
    <source>
        <strain evidence="3">CBS 553.77</strain>
    </source>
</reference>
<accession>A0A5N6YWQ5</accession>